<evidence type="ECO:0000313" key="12">
    <source>
        <dbReference type="EMBL" id="GAA2724515.1"/>
    </source>
</evidence>
<evidence type="ECO:0000256" key="4">
    <source>
        <dbReference type="ARBA" id="ARBA00022963"/>
    </source>
</evidence>
<evidence type="ECO:0000256" key="8">
    <source>
        <dbReference type="ARBA" id="ARBA00023221"/>
    </source>
</evidence>
<dbReference type="Gene3D" id="3.90.380.10">
    <property type="entry name" value="Naphthalene 1,2-dioxygenase Alpha Subunit, Chain A, domain 1"/>
    <property type="match status" value="1"/>
</dbReference>
<dbReference type="InterPro" id="IPR050584">
    <property type="entry name" value="Cholesterol_7-desaturase"/>
</dbReference>
<dbReference type="CDD" id="cd03469">
    <property type="entry name" value="Rieske_RO_Alpha_N"/>
    <property type="match status" value="1"/>
</dbReference>
<dbReference type="PANTHER" id="PTHR21266:SF60">
    <property type="entry name" value="3-KETOSTEROID-9-ALPHA-MONOOXYGENASE, OXYGENASE COMPONENT"/>
    <property type="match status" value="1"/>
</dbReference>
<dbReference type="Pfam" id="PF19298">
    <property type="entry name" value="KshA_C"/>
    <property type="match status" value="1"/>
</dbReference>
<comment type="cofactor">
    <cofactor evidence="1">
        <name>Fe cation</name>
        <dbReference type="ChEBI" id="CHEBI:24875"/>
    </cofactor>
</comment>
<evidence type="ECO:0000256" key="7">
    <source>
        <dbReference type="ARBA" id="ARBA00023014"/>
    </source>
</evidence>
<name>A0ABP6GM52_9ACTN</name>
<organism evidence="12 13">
    <name type="scientific">Streptomyces luteosporeus</name>
    <dbReference type="NCBI Taxonomy" id="173856"/>
    <lineage>
        <taxon>Bacteria</taxon>
        <taxon>Bacillati</taxon>
        <taxon>Actinomycetota</taxon>
        <taxon>Actinomycetes</taxon>
        <taxon>Kitasatosporales</taxon>
        <taxon>Streptomycetaceae</taxon>
        <taxon>Streptomyces</taxon>
    </lineage>
</organism>
<feature type="domain" description="Rieske" evidence="11">
    <location>
        <begin position="21"/>
        <end position="124"/>
    </location>
</feature>
<keyword evidence="7" id="KW-0411">Iron-sulfur</keyword>
<reference evidence="13" key="1">
    <citation type="journal article" date="2019" name="Int. J. Syst. Evol. Microbiol.">
        <title>The Global Catalogue of Microorganisms (GCM) 10K type strain sequencing project: providing services to taxonomists for standard genome sequencing and annotation.</title>
        <authorList>
            <consortium name="The Broad Institute Genomics Platform"/>
            <consortium name="The Broad Institute Genome Sequencing Center for Infectious Disease"/>
            <person name="Wu L."/>
            <person name="Ma J."/>
        </authorList>
    </citation>
    <scope>NUCLEOTIDE SEQUENCE [LARGE SCALE GENOMIC DNA]</scope>
    <source>
        <strain evidence="13">JCM 4542</strain>
    </source>
</reference>
<comment type="subunit">
    <text evidence="10">Homotrimer. The two-component system 3-ketosteroid-9-alpha-monooxygenase is composed of an oxygenase component KshA and a reductase component KshB.</text>
</comment>
<comment type="caution">
    <text evidence="12">The sequence shown here is derived from an EMBL/GenBank/DDBJ whole genome shotgun (WGS) entry which is preliminary data.</text>
</comment>
<evidence type="ECO:0000259" key="11">
    <source>
        <dbReference type="PROSITE" id="PS51296"/>
    </source>
</evidence>
<evidence type="ECO:0000256" key="2">
    <source>
        <dbReference type="ARBA" id="ARBA00022714"/>
    </source>
</evidence>
<dbReference type="PANTHER" id="PTHR21266">
    <property type="entry name" value="IRON-SULFUR DOMAIN CONTAINING PROTEIN"/>
    <property type="match status" value="1"/>
</dbReference>
<keyword evidence="5" id="KW-0560">Oxidoreductase</keyword>
<gene>
    <name evidence="12" type="ORF">GCM10010315_54540</name>
</gene>
<keyword evidence="6" id="KW-0408">Iron</keyword>
<dbReference type="InterPro" id="IPR045605">
    <property type="entry name" value="KshA-like_C"/>
</dbReference>
<proteinExistence type="predicted"/>
<evidence type="ECO:0000256" key="1">
    <source>
        <dbReference type="ARBA" id="ARBA00001962"/>
    </source>
</evidence>
<keyword evidence="13" id="KW-1185">Reference proteome</keyword>
<evidence type="ECO:0000256" key="5">
    <source>
        <dbReference type="ARBA" id="ARBA00023002"/>
    </source>
</evidence>
<evidence type="ECO:0000313" key="13">
    <source>
        <dbReference type="Proteomes" id="UP001500886"/>
    </source>
</evidence>
<keyword evidence="2" id="KW-0001">2Fe-2S</keyword>
<dbReference type="SUPFAM" id="SSF50022">
    <property type="entry name" value="ISP domain"/>
    <property type="match status" value="1"/>
</dbReference>
<dbReference type="Pfam" id="PF00355">
    <property type="entry name" value="Rieske"/>
    <property type="match status" value="1"/>
</dbReference>
<dbReference type="Proteomes" id="UP001500886">
    <property type="component" value="Unassembled WGS sequence"/>
</dbReference>
<protein>
    <recommendedName>
        <fullName evidence="9">Rieske-type oxygenase</fullName>
    </recommendedName>
</protein>
<evidence type="ECO:0000256" key="10">
    <source>
        <dbReference type="ARBA" id="ARBA00046982"/>
    </source>
</evidence>
<accession>A0ABP6GM52</accession>
<keyword evidence="3" id="KW-0479">Metal-binding</keyword>
<evidence type="ECO:0000256" key="9">
    <source>
        <dbReference type="ARBA" id="ARBA00030944"/>
    </source>
</evidence>
<evidence type="ECO:0000256" key="6">
    <source>
        <dbReference type="ARBA" id="ARBA00023004"/>
    </source>
</evidence>
<dbReference type="Gene3D" id="2.102.10.10">
    <property type="entry name" value="Rieske [2Fe-2S] iron-sulphur domain"/>
    <property type="match status" value="1"/>
</dbReference>
<dbReference type="InterPro" id="IPR017941">
    <property type="entry name" value="Rieske_2Fe-2S"/>
</dbReference>
<dbReference type="SUPFAM" id="SSF55961">
    <property type="entry name" value="Bet v1-like"/>
    <property type="match status" value="1"/>
</dbReference>
<dbReference type="InterPro" id="IPR036922">
    <property type="entry name" value="Rieske_2Fe-2S_sf"/>
</dbReference>
<evidence type="ECO:0000256" key="3">
    <source>
        <dbReference type="ARBA" id="ARBA00022723"/>
    </source>
</evidence>
<dbReference type="EMBL" id="BAAASL010000026">
    <property type="protein sequence ID" value="GAA2724515.1"/>
    <property type="molecule type" value="Genomic_DNA"/>
</dbReference>
<dbReference type="PROSITE" id="PS51296">
    <property type="entry name" value="RIESKE"/>
    <property type="match status" value="1"/>
</dbReference>
<sequence>MEVIPSANPNRPAPLPYPRGWFCLASSKELKAGTVATRRLAGEDVVLYRTRGGRVRATRPYCPHLGAHLGFGGRVDGEYLVCPFHGFAYGPDGTCRRRPGGGEPPDAARLSLLPVREANGMVYVWYDERGAEPDWHPPELPEPGYYSVPGQRLLLADTHPQEVAENISDYGHMGPVHGFAETQVLVSARTEGPVRSVRLRALRNLPVVGRVPVEYTVRQFGLGLVLAEVEIAPLGLSMRMWVNPTPVGAWRTQFRVFVCSAVTLPWEPPAAMAAWLATRCGVAWLAKDVRRDVEIWHRKRYLAEPCLTPEDGPVGELRRWARQFYPRGA</sequence>
<keyword evidence="8" id="KW-0443">Lipid metabolism</keyword>
<keyword evidence="4" id="KW-0442">Lipid degradation</keyword>
<dbReference type="RefSeq" id="WP_344438999.1">
    <property type="nucleotide sequence ID" value="NZ_BAAASL010000026.1"/>
</dbReference>
<keyword evidence="8" id="KW-0753">Steroid metabolism</keyword>